<evidence type="ECO:0000256" key="10">
    <source>
        <dbReference type="ARBA" id="ARBA00023015"/>
    </source>
</evidence>
<evidence type="ECO:0000256" key="19">
    <source>
        <dbReference type="SAM" id="Coils"/>
    </source>
</evidence>
<dbReference type="GO" id="GO:0060090">
    <property type="term" value="F:molecular adaptor activity"/>
    <property type="evidence" value="ECO:0007669"/>
    <property type="project" value="TreeGrafter"/>
</dbReference>
<comment type="function">
    <text evidence="16">Involved in autophagy. Regulates early events but also late events of autophagosome formation through direct interaction with Atg16L1. Required for the formation of the autophagosome-like double-membrane structure that surrounds the Salmonella-containing vacuole (SCV) during S.typhimurium infection and subsequent xenophagy. Involved in repair of DNA damage caused by ionizing radiation, which subsequently improves cell survival by decreasing apoptosis. Inhibits PTK2/FAK1 and PTK2B/PYK2 kinase activity, affecting their downstream signaling pathways. Plays a role as a modulator of TGF-beta-signaling by restricting substrate specificity of RNF111. Functions as a DNA-binding transcription factor. Is a potent regulator of the RB1 pathway through induction of RB1 expression. Plays a crucial role in muscular differentiation. Plays an indispensable role in fetal hematopoiesis and in the regulation of neuronal homeostasis.</text>
</comment>
<keyword evidence="6" id="KW-0963">Cytoplasm</keyword>
<dbReference type="CDD" id="cd17060">
    <property type="entry name" value="Ubl_RB1CC1"/>
    <property type="match status" value="1"/>
</dbReference>
<feature type="domain" description="Autophagy-related protein 11 C-terminal" evidence="22">
    <location>
        <begin position="1473"/>
        <end position="1581"/>
    </location>
</feature>
<evidence type="ECO:0000256" key="6">
    <source>
        <dbReference type="ARBA" id="ARBA00022490"/>
    </source>
</evidence>
<dbReference type="GO" id="GO:0005634">
    <property type="term" value="C:nucleus"/>
    <property type="evidence" value="ECO:0007669"/>
    <property type="project" value="UniProtKB-SubCell"/>
</dbReference>
<reference evidence="23" key="2">
    <citation type="submission" date="2025-08" db="UniProtKB">
        <authorList>
            <consortium name="Ensembl"/>
        </authorList>
    </citation>
    <scope>IDENTIFICATION</scope>
</reference>
<dbReference type="InterPro" id="IPR019460">
    <property type="entry name" value="Atg11_C"/>
</dbReference>
<evidence type="ECO:0000256" key="20">
    <source>
        <dbReference type="SAM" id="MobiDB-lite"/>
    </source>
</evidence>
<keyword evidence="13" id="KW-0458">Lysosome</keyword>
<evidence type="ECO:0000313" key="23">
    <source>
        <dbReference type="Ensembl" id="ENSLCAP00010010902.1"/>
    </source>
</evidence>
<feature type="region of interest" description="Disordered" evidence="20">
    <location>
        <begin position="634"/>
        <end position="669"/>
    </location>
</feature>
<evidence type="ECO:0000259" key="22">
    <source>
        <dbReference type="Pfam" id="PF10377"/>
    </source>
</evidence>
<dbReference type="GO" id="GO:0005764">
    <property type="term" value="C:lysosome"/>
    <property type="evidence" value="ECO:0007669"/>
    <property type="project" value="UniProtKB-SubCell"/>
</dbReference>
<evidence type="ECO:0000256" key="3">
    <source>
        <dbReference type="ARBA" id="ARBA00004371"/>
    </source>
</evidence>
<dbReference type="Proteomes" id="UP000314980">
    <property type="component" value="Unassembled WGS sequence"/>
</dbReference>
<dbReference type="GO" id="GO:0008285">
    <property type="term" value="P:negative regulation of cell population proliferation"/>
    <property type="evidence" value="ECO:0007669"/>
    <property type="project" value="UniProtKB-ARBA"/>
</dbReference>
<evidence type="ECO:0000256" key="5">
    <source>
        <dbReference type="ARBA" id="ARBA00022448"/>
    </source>
</evidence>
<dbReference type="GO" id="GO:0034517">
    <property type="term" value="P:ribophagy"/>
    <property type="evidence" value="ECO:0007669"/>
    <property type="project" value="TreeGrafter"/>
</dbReference>
<keyword evidence="11 19" id="KW-0175">Coiled coil</keyword>
<dbReference type="GO" id="GO:0061723">
    <property type="term" value="P:glycophagy"/>
    <property type="evidence" value="ECO:0007669"/>
    <property type="project" value="TreeGrafter"/>
</dbReference>
<organism evidence="23 24">
    <name type="scientific">Lates calcarifer</name>
    <name type="common">Barramundi</name>
    <name type="synonym">Holocentrus calcarifer</name>
    <dbReference type="NCBI Taxonomy" id="8187"/>
    <lineage>
        <taxon>Eukaryota</taxon>
        <taxon>Metazoa</taxon>
        <taxon>Chordata</taxon>
        <taxon>Craniata</taxon>
        <taxon>Vertebrata</taxon>
        <taxon>Euteleostomi</taxon>
        <taxon>Actinopterygii</taxon>
        <taxon>Neopterygii</taxon>
        <taxon>Teleostei</taxon>
        <taxon>Neoteleostei</taxon>
        <taxon>Acanthomorphata</taxon>
        <taxon>Carangaria</taxon>
        <taxon>Carangaria incertae sedis</taxon>
        <taxon>Centropomidae</taxon>
        <taxon>Lates</taxon>
    </lineage>
</organism>
<gene>
    <name evidence="23" type="primary">RB1CC1</name>
    <name evidence="23" type="synonym">rb1cc1</name>
</gene>
<dbReference type="GO" id="GO:0031090">
    <property type="term" value="C:organelle membrane"/>
    <property type="evidence" value="ECO:0007669"/>
    <property type="project" value="UniProtKB-ARBA"/>
</dbReference>
<dbReference type="Pfam" id="PF04108">
    <property type="entry name" value="ATG17_like"/>
    <property type="match status" value="1"/>
</dbReference>
<reference evidence="23" key="3">
    <citation type="submission" date="2025-09" db="UniProtKB">
        <authorList>
            <consortium name="Ensembl"/>
        </authorList>
    </citation>
    <scope>IDENTIFICATION</scope>
</reference>
<evidence type="ECO:0000256" key="13">
    <source>
        <dbReference type="ARBA" id="ARBA00023228"/>
    </source>
</evidence>
<protein>
    <recommendedName>
        <fullName evidence="17">RB1-inducible coiled-coil protein 1</fullName>
    </recommendedName>
    <alternativeName>
        <fullName evidence="18">FAK family kinase-interacting protein of 200 kDa</fullName>
    </alternativeName>
</protein>
<feature type="compositionally biased region" description="Polar residues" evidence="20">
    <location>
        <begin position="634"/>
        <end position="650"/>
    </location>
</feature>
<name>A0A4W6CAB2_LATCA</name>
<dbReference type="InterPro" id="IPR045326">
    <property type="entry name" value="ATG17-like_dom"/>
</dbReference>
<evidence type="ECO:0000256" key="1">
    <source>
        <dbReference type="ARBA" id="ARBA00004123"/>
    </source>
</evidence>
<comment type="subcellular location">
    <subcellularLocation>
        <location evidence="4">Cytoplasm</location>
        <location evidence="4">Cytosol</location>
    </subcellularLocation>
    <subcellularLocation>
        <location evidence="3">Lysosome</location>
    </subcellularLocation>
    <subcellularLocation>
        <location evidence="1">Nucleus</location>
    </subcellularLocation>
    <subcellularLocation>
        <location evidence="2">Preautophagosomal structure</location>
    </subcellularLocation>
</comment>
<keyword evidence="10" id="KW-0805">Transcription regulation</keyword>
<dbReference type="Pfam" id="PF10377">
    <property type="entry name" value="ATG11"/>
    <property type="match status" value="1"/>
</dbReference>
<dbReference type="PANTHER" id="PTHR13222:SF1">
    <property type="entry name" value="RB1-INDUCIBLE COILED-COIL PROTEIN 1"/>
    <property type="match status" value="1"/>
</dbReference>
<dbReference type="GO" id="GO:0034727">
    <property type="term" value="P:piecemeal microautophagy of the nucleus"/>
    <property type="evidence" value="ECO:0007669"/>
    <property type="project" value="TreeGrafter"/>
</dbReference>
<dbReference type="GO" id="GO:0005829">
    <property type="term" value="C:cytosol"/>
    <property type="evidence" value="ECO:0007669"/>
    <property type="project" value="UniProtKB-SubCell"/>
</dbReference>
<dbReference type="GO" id="GO:0034045">
    <property type="term" value="C:phagophore assembly site membrane"/>
    <property type="evidence" value="ECO:0007669"/>
    <property type="project" value="TreeGrafter"/>
</dbReference>
<accession>A0A4W6CAB2</accession>
<keyword evidence="24" id="KW-1185">Reference proteome</keyword>
<evidence type="ECO:0000259" key="21">
    <source>
        <dbReference type="Pfam" id="PF04108"/>
    </source>
</evidence>
<dbReference type="Gene3D" id="3.10.20.90">
    <property type="entry name" value="Phosphatidylinositol 3-kinase Catalytic Subunit, Chain A, domain 1"/>
    <property type="match status" value="1"/>
</dbReference>
<feature type="coiled-coil region" evidence="19">
    <location>
        <begin position="853"/>
        <end position="1389"/>
    </location>
</feature>
<evidence type="ECO:0000256" key="8">
    <source>
        <dbReference type="ARBA" id="ARBA00022927"/>
    </source>
</evidence>
<dbReference type="InterPro" id="IPR040040">
    <property type="entry name" value="ATG11"/>
</dbReference>
<evidence type="ECO:0000256" key="7">
    <source>
        <dbReference type="ARBA" id="ARBA00022553"/>
    </source>
</evidence>
<evidence type="ECO:0000256" key="17">
    <source>
        <dbReference type="ARBA" id="ARBA00069790"/>
    </source>
</evidence>
<keyword evidence="12" id="KW-0804">Transcription</keyword>
<proteinExistence type="predicted"/>
<dbReference type="Ensembl" id="ENSLCAT00010011138.1">
    <property type="protein sequence ID" value="ENSLCAP00010010902.1"/>
    <property type="gene ID" value="ENSLCAG00010005128.1"/>
</dbReference>
<feature type="coiled-coil region" evidence="19">
    <location>
        <begin position="1448"/>
        <end position="1475"/>
    </location>
</feature>
<dbReference type="GO" id="GO:0015031">
    <property type="term" value="P:protein transport"/>
    <property type="evidence" value="ECO:0007669"/>
    <property type="project" value="UniProtKB-KW"/>
</dbReference>
<evidence type="ECO:0000256" key="14">
    <source>
        <dbReference type="ARBA" id="ARBA00023242"/>
    </source>
</evidence>
<feature type="compositionally biased region" description="Low complexity" evidence="20">
    <location>
        <begin position="247"/>
        <end position="256"/>
    </location>
</feature>
<evidence type="ECO:0000256" key="4">
    <source>
        <dbReference type="ARBA" id="ARBA00004514"/>
    </source>
</evidence>
<feature type="compositionally biased region" description="Low complexity" evidence="20">
    <location>
        <begin position="651"/>
        <end position="665"/>
    </location>
</feature>
<feature type="domain" description="Autophagy protein ATG17-like" evidence="21">
    <location>
        <begin position="126"/>
        <end position="530"/>
    </location>
</feature>
<dbReference type="GO" id="GO:0061709">
    <property type="term" value="P:reticulophagy"/>
    <property type="evidence" value="ECO:0007669"/>
    <property type="project" value="TreeGrafter"/>
</dbReference>
<dbReference type="GO" id="GO:0019901">
    <property type="term" value="F:protein kinase binding"/>
    <property type="evidence" value="ECO:0007669"/>
    <property type="project" value="TreeGrafter"/>
</dbReference>
<keyword evidence="5" id="KW-0813">Transport</keyword>
<keyword evidence="7" id="KW-0597">Phosphoprotein</keyword>
<evidence type="ECO:0000256" key="18">
    <source>
        <dbReference type="ARBA" id="ARBA00080154"/>
    </source>
</evidence>
<evidence type="ECO:0000256" key="11">
    <source>
        <dbReference type="ARBA" id="ARBA00023054"/>
    </source>
</evidence>
<evidence type="ECO:0000256" key="15">
    <source>
        <dbReference type="ARBA" id="ARBA00023306"/>
    </source>
</evidence>
<reference evidence="24" key="1">
    <citation type="submission" date="2015-09" db="EMBL/GenBank/DDBJ databases">
        <authorList>
            <person name="Sai Rama Sridatta P."/>
        </authorList>
    </citation>
    <scope>NUCLEOTIDE SEQUENCE [LARGE SCALE GENOMIC DNA]</scope>
</reference>
<keyword evidence="15" id="KW-0131">Cell cycle</keyword>
<dbReference type="FunFam" id="3.10.20.90:FF:000049">
    <property type="entry name" value="RB1-inducible coiled-coil protein 1 isoform X1"/>
    <property type="match status" value="1"/>
</dbReference>
<dbReference type="GO" id="GO:1990316">
    <property type="term" value="C:Atg1/ULK1 kinase complex"/>
    <property type="evidence" value="ECO:0007669"/>
    <property type="project" value="TreeGrafter"/>
</dbReference>
<dbReference type="GeneTree" id="ENSGT00390000015871"/>
<evidence type="ECO:0000313" key="24">
    <source>
        <dbReference type="Proteomes" id="UP000314980"/>
    </source>
</evidence>
<dbReference type="PANTHER" id="PTHR13222">
    <property type="entry name" value="RB1-INDUCIBLE COILED-COIL"/>
    <property type="match status" value="1"/>
</dbReference>
<sequence length="1587" mass="181701">MKLYVFQVNNGSTLTFDTDLAVQTVLELKHAIQAKYKIAIQHQVLVVNGGECMAAERRVCSYSAGTETNPIFLFNKEMILCDRDPTIPKTTFSIESEIQVKVEESLLMPAVFHTVASRTQLALVEMFEVAKKLCSFCERLVHDEHLQHQGWAAIMANLDDCTLSYQKLLVKFDTSYANYQHDLEEIKVKLTKLGTAVSVMARIPLLESLTRHSYRESIEKSSSTPEKDSDETEEEKSTDSVLCTADAPRPSRSSASTCEPAGDQETNEMTDSGGLRAALLDDDTPEFANPSSFNVTLLDWINVQDRPNDVESVVRKCFDSINRLDPRIIQPFLADCRDTIAKLDNQNMKAIKGLEDRLYALDQMIASCKKLVNEQKELAQGFLANQKRAENLKDTSVLPDLCLSHTNQLMIMLNNHRKLLDIKKKCTTAKQELANNLQVRLKWCCYVMLHADQDGEKLQALLRLLTELMERVRVVEALSTVPQMYCLAVVEVVRRKMFMRHYREWAYALVKDGKRLYEAEKFKRESFGKLFRKSFLRNRLFRGLDSWPPTSFCTRKPRRFDDELPDISLEDLQYLKSCCPLEVQPFLMVPTMCDFEPLNHHVDTLHQLVQAAQSVDEMSQTITDLLSEQRVMTSAQRSTLLTPQSESVPGTTTPMSSKTPSSLSLQGPSCQPLHVPVPAPLEDLSPDSIDAQTFDFETIGHPNMDPVLQQGSLDLDSLAESPESDFMSAVNEFVIEENLTSPNPISDPTSPDMMVESLYSSVINAIDNKRMQDTTTLERENLRISVLKQVIDKYRSAAEESHSNFRSVKDDLYHLRGQVLKEQHDFGFVLRSMTTEVRNIVDNFCQTHELELKEQHQSELLSVQQELEKQVQTLTEENQVNQNIVRDVQRAMLELEGLMERKEKELTQLENERERWSEMECSQADRIKNLEQTISDQAEEIKTLSASRDSLTSQLENLHFEIERSQQKIRQELEAVEQSHLKELEDRMKQEHKAELETLTKDNHEALEHLAAENSAKLSEAADHHATTLRERDNQIKDLEARVTELAELRCKLEVELALKESETEEVRLLLEEAKIQQAEAVKSQVEAETKVLSEELAGIKKQLQVKNEEYEVDLAELRTLMRIEKDHCISELVDRHEEETILLRSELSSLQQQARDAERSHTEQQQKLKQELDQQMSLGEEKEKQLRSFQELEQELRTVINKLQAENDLLSKKVEQGRQAVEKDLEKEEATKVASPDAFKELEQQKEELEKRLLEKITQLETEKSGIKYGRADAGAPLSLDSALQERLQQERASLQSQMELLEKKKNEEIQNLKTSLIAEQQTNFNTVLTREKLKKEQIINELTEKLRKVTQQQEKDKALIETLSEDRASVMQEKKQLEEELNRLRSTALVSSAFFTSNPSAQDVTEAGAPLAESDRLASVAAIRDDEHVDSAVEASMVTVHDNILISEEKQRILLLERTLHMKEEENKRLSQRLMSQSMSSVSSRHSDKIAIRDFQVGDLVLIILDERHDNYVLFTVGPTLYFLHSESLTALDLKPASGTSRRPWVLGKVMEKEYCQAKKAQNRFKVPLGTKFYRVKAVPWNRKV</sequence>
<evidence type="ECO:0000256" key="2">
    <source>
        <dbReference type="ARBA" id="ARBA00004329"/>
    </source>
</evidence>
<keyword evidence="8" id="KW-0653">Protein transport</keyword>
<keyword evidence="14" id="KW-0539">Nucleus</keyword>
<keyword evidence="9" id="KW-0072">Autophagy</keyword>
<evidence type="ECO:0000256" key="16">
    <source>
        <dbReference type="ARBA" id="ARBA00053494"/>
    </source>
</evidence>
<feature type="region of interest" description="Disordered" evidence="20">
    <location>
        <begin position="214"/>
        <end position="270"/>
    </location>
</feature>
<dbReference type="GO" id="GO:0000045">
    <property type="term" value="P:autophagosome assembly"/>
    <property type="evidence" value="ECO:0007669"/>
    <property type="project" value="InterPro"/>
</dbReference>
<evidence type="ECO:0000256" key="12">
    <source>
        <dbReference type="ARBA" id="ARBA00023163"/>
    </source>
</evidence>
<dbReference type="GO" id="GO:0000422">
    <property type="term" value="P:autophagy of mitochondrion"/>
    <property type="evidence" value="ECO:0007669"/>
    <property type="project" value="TreeGrafter"/>
</dbReference>
<evidence type="ECO:0000256" key="9">
    <source>
        <dbReference type="ARBA" id="ARBA00023006"/>
    </source>
</evidence>